<keyword evidence="1" id="KW-0472">Membrane</keyword>
<dbReference type="SMART" id="SM00471">
    <property type="entry name" value="HDc"/>
    <property type="match status" value="1"/>
</dbReference>
<keyword evidence="1" id="KW-1133">Transmembrane helix</keyword>
<feature type="domain" description="GGDEF" evidence="2">
    <location>
        <begin position="253"/>
        <end position="386"/>
    </location>
</feature>
<dbReference type="Gene3D" id="3.30.70.270">
    <property type="match status" value="1"/>
</dbReference>
<evidence type="ECO:0000259" key="2">
    <source>
        <dbReference type="PROSITE" id="PS50887"/>
    </source>
</evidence>
<evidence type="ECO:0000313" key="5">
    <source>
        <dbReference type="Proteomes" id="UP000426444"/>
    </source>
</evidence>
<keyword evidence="5" id="KW-1185">Reference proteome</keyword>
<dbReference type="InterPro" id="IPR052020">
    <property type="entry name" value="Cyclic_di-GMP/3'3'-cGAMP_PDE"/>
</dbReference>
<dbReference type="InterPro" id="IPR000160">
    <property type="entry name" value="GGDEF_dom"/>
</dbReference>
<evidence type="ECO:0000313" key="4">
    <source>
        <dbReference type="EMBL" id="QGT99757.1"/>
    </source>
</evidence>
<sequence length="568" mass="64063">MQWYKNLNIGTRATFLFLALIFFIIGVGIHGILNVNFMNQNLNKVQDYALIPVGYIQEINTELTAINRDHYYMLIVDTDKERKEAIQSVEESIQIIDENLALYEQFIINDGTRRTEILEAKSALQAYYSMVNTYHRLIETDRLATAQSYASLIADQTILVQEKVEKLLIHNENIATELVQSSNEAYKATIMQMLFTLLMAIAVSIAIFFITLKNINNYAEQLKNISLYDQLTGLYNRAYFEEEFQRLLNSNQYPVTIITADVDGLKVVNDAMGHATGDNLLKACAEVLKNSVRSSDIVARVGGDEFTIILPETDEKTGEAIARWINYYTSRYNRKSSEVPLSISFGLATAKSSKDSLEETFKKADDAMYQNKLHKSTSAKSQVIEALMTTLGERDFVAQGHAKRLSVLCREVGESLDLSANQLNNLALLAQVHDLGKVGIPDSILFKEDALTDEEWVIMRQHSEKGYQIASASPDLSGIADLILKHHENWDGTGYPLGIKGEEIPIECRILLIVDAYDAMTSDRPYRKALSKEEAVEELIRCSGTQFDPKLVKIFISIIKNQEQIKCS</sequence>
<dbReference type="InterPro" id="IPR003607">
    <property type="entry name" value="HD/PDEase_dom"/>
</dbReference>
<dbReference type="Gene3D" id="1.10.3210.10">
    <property type="entry name" value="Hypothetical protein af1432"/>
    <property type="match status" value="1"/>
</dbReference>
<keyword evidence="1" id="KW-0812">Transmembrane</keyword>
<dbReference type="InterPro" id="IPR029787">
    <property type="entry name" value="Nucleotide_cyclase"/>
</dbReference>
<protein>
    <submittedName>
        <fullName evidence="4">Uncharacterized protein</fullName>
    </submittedName>
</protein>
<dbReference type="EMBL" id="CP046457">
    <property type="protein sequence ID" value="QGT99757.1"/>
    <property type="molecule type" value="Genomic_DNA"/>
</dbReference>
<organism evidence="4 5">
    <name type="scientific">Candidatus Syntrophocurvum alkaliphilum</name>
    <dbReference type="NCBI Taxonomy" id="2293317"/>
    <lineage>
        <taxon>Bacteria</taxon>
        <taxon>Bacillati</taxon>
        <taxon>Bacillota</taxon>
        <taxon>Clostridia</taxon>
        <taxon>Eubacteriales</taxon>
        <taxon>Syntrophomonadaceae</taxon>
        <taxon>Candidatus Syntrophocurvum</taxon>
    </lineage>
</organism>
<evidence type="ECO:0000256" key="1">
    <source>
        <dbReference type="SAM" id="Phobius"/>
    </source>
</evidence>
<dbReference type="Pfam" id="PF12729">
    <property type="entry name" value="4HB_MCP_1"/>
    <property type="match status" value="1"/>
</dbReference>
<dbReference type="RefSeq" id="WP_156203621.1">
    <property type="nucleotide sequence ID" value="NZ_CP046457.1"/>
</dbReference>
<dbReference type="Proteomes" id="UP000426444">
    <property type="component" value="Chromosome"/>
</dbReference>
<dbReference type="InterPro" id="IPR043128">
    <property type="entry name" value="Rev_trsase/Diguanyl_cyclase"/>
</dbReference>
<reference evidence="5" key="1">
    <citation type="journal article" date="2019" name="Microbiology">
        <title>Complete Genome Sequence of an Uncultured Bacterium of the Candidate Phylum Bipolaricaulota.</title>
        <authorList>
            <person name="Kadnikov V.V."/>
            <person name="Mardanov A.V."/>
            <person name="Beletsky A.V."/>
            <person name="Frank Y.A."/>
            <person name="Karnachuk O.V."/>
            <person name="Ravin N.V."/>
        </authorList>
    </citation>
    <scope>NUCLEOTIDE SEQUENCE [LARGE SCALE GENOMIC DNA]</scope>
</reference>
<dbReference type="InterPro" id="IPR037522">
    <property type="entry name" value="HD_GYP_dom"/>
</dbReference>
<dbReference type="SUPFAM" id="SSF109604">
    <property type="entry name" value="HD-domain/PDEase-like"/>
    <property type="match status" value="1"/>
</dbReference>
<evidence type="ECO:0000259" key="3">
    <source>
        <dbReference type="PROSITE" id="PS51832"/>
    </source>
</evidence>
<dbReference type="PROSITE" id="PS51832">
    <property type="entry name" value="HD_GYP"/>
    <property type="match status" value="1"/>
</dbReference>
<dbReference type="PANTHER" id="PTHR45228">
    <property type="entry name" value="CYCLIC DI-GMP PHOSPHODIESTERASE TM_0186-RELATED"/>
    <property type="match status" value="1"/>
</dbReference>
<feature type="transmembrane region" description="Helical" evidence="1">
    <location>
        <begin position="12"/>
        <end position="33"/>
    </location>
</feature>
<name>A0A6I6DF74_9FIRM</name>
<dbReference type="SMART" id="SM00267">
    <property type="entry name" value="GGDEF"/>
    <property type="match status" value="1"/>
</dbReference>
<dbReference type="AlphaFoldDB" id="A0A6I6DF74"/>
<feature type="domain" description="HD-GYP" evidence="3">
    <location>
        <begin position="376"/>
        <end position="568"/>
    </location>
</feature>
<dbReference type="PANTHER" id="PTHR45228:SF1">
    <property type="entry name" value="CYCLIC DI-GMP PHOSPHODIESTERASE TM_0186"/>
    <property type="match status" value="1"/>
</dbReference>
<gene>
    <name evidence="4" type="ORF">SYNTR_1164</name>
</gene>
<dbReference type="NCBIfam" id="TIGR00254">
    <property type="entry name" value="GGDEF"/>
    <property type="match status" value="1"/>
</dbReference>
<dbReference type="Pfam" id="PF00990">
    <property type="entry name" value="GGDEF"/>
    <property type="match status" value="1"/>
</dbReference>
<dbReference type="CDD" id="cd00077">
    <property type="entry name" value="HDc"/>
    <property type="match status" value="1"/>
</dbReference>
<dbReference type="Pfam" id="PF13487">
    <property type="entry name" value="HD_5"/>
    <property type="match status" value="1"/>
</dbReference>
<dbReference type="CDD" id="cd01949">
    <property type="entry name" value="GGDEF"/>
    <property type="match status" value="1"/>
</dbReference>
<dbReference type="KEGG" id="salq:SYNTR_1164"/>
<accession>A0A6I6DF74</accession>
<dbReference type="OrthoDB" id="9804747at2"/>
<feature type="transmembrane region" description="Helical" evidence="1">
    <location>
        <begin position="193"/>
        <end position="212"/>
    </location>
</feature>
<dbReference type="SUPFAM" id="SSF55073">
    <property type="entry name" value="Nucleotide cyclase"/>
    <property type="match status" value="1"/>
</dbReference>
<proteinExistence type="predicted"/>
<dbReference type="InterPro" id="IPR024478">
    <property type="entry name" value="HlyB_4HB_MCP"/>
</dbReference>
<dbReference type="PROSITE" id="PS50887">
    <property type="entry name" value="GGDEF"/>
    <property type="match status" value="1"/>
</dbReference>